<dbReference type="RefSeq" id="WP_169027473.1">
    <property type="nucleotide sequence ID" value="NZ_FXAZ01000002.1"/>
</dbReference>
<gene>
    <name evidence="1" type="ORF">SAMN06295960_2344</name>
</gene>
<protein>
    <submittedName>
        <fullName evidence="1">Predicted hydrolase of the alpha/beta superfamily</fullName>
    </submittedName>
</protein>
<proteinExistence type="predicted"/>
<dbReference type="Proteomes" id="UP000193834">
    <property type="component" value="Unassembled WGS sequence"/>
</dbReference>
<keyword evidence="1" id="KW-0378">Hydrolase</keyword>
<name>A0A1X7KCN3_9BACL</name>
<dbReference type="PANTHER" id="PTHR48098">
    <property type="entry name" value="ENTEROCHELIN ESTERASE-RELATED"/>
    <property type="match status" value="1"/>
</dbReference>
<dbReference type="InterPro" id="IPR050583">
    <property type="entry name" value="Mycobacterial_A85_antigen"/>
</dbReference>
<dbReference type="SUPFAM" id="SSF53474">
    <property type="entry name" value="alpha/beta-Hydrolases"/>
    <property type="match status" value="1"/>
</dbReference>
<dbReference type="PANTHER" id="PTHR48098:SF6">
    <property type="entry name" value="FERRI-BACILLIBACTIN ESTERASE BESA"/>
    <property type="match status" value="1"/>
</dbReference>
<dbReference type="Pfam" id="PF00756">
    <property type="entry name" value="Esterase"/>
    <property type="match status" value="1"/>
</dbReference>
<dbReference type="Gene3D" id="3.40.50.1820">
    <property type="entry name" value="alpha/beta hydrolase"/>
    <property type="match status" value="1"/>
</dbReference>
<reference evidence="1 2" key="1">
    <citation type="submission" date="2017-04" db="EMBL/GenBank/DDBJ databases">
        <authorList>
            <person name="Afonso C.L."/>
            <person name="Miller P.J."/>
            <person name="Scott M.A."/>
            <person name="Spackman E."/>
            <person name="Goraichik I."/>
            <person name="Dimitrov K.M."/>
            <person name="Suarez D.L."/>
            <person name="Swayne D.E."/>
        </authorList>
    </citation>
    <scope>NUCLEOTIDE SEQUENCE [LARGE SCALE GENOMIC DNA]</scope>
    <source>
        <strain evidence="1 2">11</strain>
    </source>
</reference>
<dbReference type="STRING" id="1852522.SAMN06295960_2344"/>
<dbReference type="GO" id="GO:0016787">
    <property type="term" value="F:hydrolase activity"/>
    <property type="evidence" value="ECO:0007669"/>
    <property type="project" value="UniProtKB-KW"/>
</dbReference>
<organism evidence="1 2">
    <name type="scientific">Paenibacillus aquistagni</name>
    <dbReference type="NCBI Taxonomy" id="1852522"/>
    <lineage>
        <taxon>Bacteria</taxon>
        <taxon>Bacillati</taxon>
        <taxon>Bacillota</taxon>
        <taxon>Bacilli</taxon>
        <taxon>Bacillales</taxon>
        <taxon>Paenibacillaceae</taxon>
        <taxon>Paenibacillus</taxon>
    </lineage>
</organism>
<keyword evidence="2" id="KW-1185">Reference proteome</keyword>
<evidence type="ECO:0000313" key="2">
    <source>
        <dbReference type="Proteomes" id="UP000193834"/>
    </source>
</evidence>
<dbReference type="AlphaFoldDB" id="A0A1X7KCN3"/>
<dbReference type="InterPro" id="IPR000801">
    <property type="entry name" value="Esterase-like"/>
</dbReference>
<dbReference type="InterPro" id="IPR029058">
    <property type="entry name" value="AB_hydrolase_fold"/>
</dbReference>
<sequence>MNKFKGQLREEKVDGRRLTVYLPPSYEKTLDTYPVVYFQDGGDLFAPDRSDVLPRLERMMGSCKLPELMLVGVEPCHRLNDYSPWPVPAHASRYSRHAFGGQGDRYLEKLSKLIKPYVDSHYRTKPEREHTALVGASLGALISLYAAYTHPSIYSRIGCLSTSIWFEGFMDYMNRHQLDSQMRIYMDIGLQESRSSSYQDQELLRLTEAAFKQIKASGVPDDQIILVRDEHGRHRPSAFIRRLPEALEWLYHD</sequence>
<evidence type="ECO:0000313" key="1">
    <source>
        <dbReference type="EMBL" id="SMG38956.1"/>
    </source>
</evidence>
<accession>A0A1X7KCN3</accession>
<dbReference type="EMBL" id="FXAZ01000002">
    <property type="protein sequence ID" value="SMG38956.1"/>
    <property type="molecule type" value="Genomic_DNA"/>
</dbReference>